<sequence>MKCLLVIDMQEDYVGNKRNKKRYPYDEKKLIVNINKKISEYPAEMVFYITNKFWWENGKIEKS</sequence>
<accession>A0A650LZD8</accession>
<dbReference type="RefSeq" id="WP_230132067.1">
    <property type="nucleotide sequence ID" value="NZ_CAKJVD010000025.1"/>
</dbReference>
<reference evidence="1" key="2">
    <citation type="submission" date="2021-10" db="EMBL/GenBank/DDBJ databases">
        <authorList>
            <person name="Mesa V."/>
        </authorList>
    </citation>
    <scope>NUCLEOTIDE SEQUENCE</scope>
    <source>
        <strain evidence="1">CC3_PB</strain>
    </source>
</reference>
<reference evidence="2 3" key="1">
    <citation type="submission" date="2018-06" db="EMBL/GenBank/DDBJ databases">
        <authorList>
            <consortium name="IHU Genomes"/>
        </authorList>
    </citation>
    <scope>NUCLEOTIDE SEQUENCE [LARGE SCALE GENOMIC DNA]</scope>
    <source>
        <strain evidence="2 3">NEC25</strain>
    </source>
</reference>
<organism evidence="2 3">
    <name type="scientific">Clostridium neonatale</name>
    <dbReference type="NCBI Taxonomy" id="137838"/>
    <lineage>
        <taxon>Bacteria</taxon>
        <taxon>Bacillati</taxon>
        <taxon>Bacillota</taxon>
        <taxon>Clostridia</taxon>
        <taxon>Eubacteriales</taxon>
        <taxon>Clostridiaceae</taxon>
        <taxon>Clostridium</taxon>
    </lineage>
</organism>
<evidence type="ECO:0000313" key="2">
    <source>
        <dbReference type="EMBL" id="VCT83751.1"/>
    </source>
</evidence>
<dbReference type="GeneID" id="71454637"/>
<dbReference type="Proteomes" id="UP000431451">
    <property type="component" value="Unassembled WGS sequence"/>
</dbReference>
<dbReference type="EMBL" id="CAKJVE010000004">
    <property type="protein sequence ID" value="CAG9709558.1"/>
    <property type="molecule type" value="Genomic_DNA"/>
</dbReference>
<name>A0A650LZD8_9CLOT</name>
<evidence type="ECO:0000313" key="1">
    <source>
        <dbReference type="EMBL" id="CAG9709558.1"/>
    </source>
</evidence>
<dbReference type="EMBL" id="UWJD01000001">
    <property type="protein sequence ID" value="VCT83751.1"/>
    <property type="molecule type" value="Genomic_DNA"/>
</dbReference>
<dbReference type="Proteomes" id="UP000789738">
    <property type="component" value="Unassembled WGS sequence"/>
</dbReference>
<gene>
    <name evidence="1" type="ORF">CNEO_44252</name>
    <name evidence="2" type="ORF">CNEONATNEC25_01348</name>
</gene>
<dbReference type="AlphaFoldDB" id="A0A650LZD8"/>
<evidence type="ECO:0000313" key="3">
    <source>
        <dbReference type="Proteomes" id="UP000431451"/>
    </source>
</evidence>
<proteinExistence type="predicted"/>
<protein>
    <submittedName>
        <fullName evidence="2">Uncharacterized protein</fullName>
    </submittedName>
</protein>